<protein>
    <submittedName>
        <fullName evidence="1">23493_t:CDS:1</fullName>
    </submittedName>
</protein>
<gene>
    <name evidence="1" type="ORF">RPERSI_LOCUS16211</name>
</gene>
<name>A0ACA9QYD6_9GLOM</name>
<keyword evidence="2" id="KW-1185">Reference proteome</keyword>
<feature type="non-terminal residue" evidence="1">
    <location>
        <position position="1"/>
    </location>
</feature>
<sequence length="156" mass="17927">IFDVLLLKSNNILSDMRNKHIYLKTLLILFAFILQNGSMVRAQLEPFAKLWGVENEKVPELLDREAKLIKIDGKLQPLLNNSYFGGTYIDVKANKININTVDQSKVKEYELEANNVVIYLKDKNDPKNKEFINGKETTNQSNGFGGDRIFTLYEEL</sequence>
<reference evidence="1" key="1">
    <citation type="submission" date="2021-06" db="EMBL/GenBank/DDBJ databases">
        <authorList>
            <person name="Kallberg Y."/>
            <person name="Tangrot J."/>
            <person name="Rosling A."/>
        </authorList>
    </citation>
    <scope>NUCLEOTIDE SEQUENCE</scope>
    <source>
        <strain evidence="1">MA461A</strain>
    </source>
</reference>
<evidence type="ECO:0000313" key="2">
    <source>
        <dbReference type="Proteomes" id="UP000789920"/>
    </source>
</evidence>
<dbReference type="EMBL" id="CAJVQC010039799">
    <property type="protein sequence ID" value="CAG8769381.1"/>
    <property type="molecule type" value="Genomic_DNA"/>
</dbReference>
<proteinExistence type="predicted"/>
<organism evidence="1 2">
    <name type="scientific">Racocetra persica</name>
    <dbReference type="NCBI Taxonomy" id="160502"/>
    <lineage>
        <taxon>Eukaryota</taxon>
        <taxon>Fungi</taxon>
        <taxon>Fungi incertae sedis</taxon>
        <taxon>Mucoromycota</taxon>
        <taxon>Glomeromycotina</taxon>
        <taxon>Glomeromycetes</taxon>
        <taxon>Diversisporales</taxon>
        <taxon>Gigasporaceae</taxon>
        <taxon>Racocetra</taxon>
    </lineage>
</organism>
<evidence type="ECO:0000313" key="1">
    <source>
        <dbReference type="EMBL" id="CAG8769381.1"/>
    </source>
</evidence>
<comment type="caution">
    <text evidence="1">The sequence shown here is derived from an EMBL/GenBank/DDBJ whole genome shotgun (WGS) entry which is preliminary data.</text>
</comment>
<dbReference type="Proteomes" id="UP000789920">
    <property type="component" value="Unassembled WGS sequence"/>
</dbReference>
<accession>A0ACA9QYD6</accession>